<evidence type="ECO:0000313" key="2">
    <source>
        <dbReference type="EMBL" id="KAF1994358.1"/>
    </source>
</evidence>
<protein>
    <submittedName>
        <fullName evidence="2">Uncharacterized protein</fullName>
    </submittedName>
</protein>
<sequence length="307" mass="34701">MPHKHRRKITDVKSDDAHFNLPPTVRAKPLPVGTARASSHGTGKKRKSAMVEGYGADDTPKGFARLMQFQAGGKVRNGLDDGARPKTKKRKVEDVQPTDTVDSEAQPLPKIQPGEKLSDFGQRVNQALPLGSVGKRGKKVDGSNGHRVTKHEKRLKKLQKGWREEEVRIRDKEQEERELAEEERDEIDAMWEDKTSDLPAPGKKSKRKGKKRLVAGEVEDVEEDEWEALRRTRDERKGLHDVAQEPPQFLKVPREIFKVKNGARVNVANIPNAVGSLRKREELGEQRQGIIDTYRELMAARKEGIQT</sequence>
<feature type="compositionally biased region" description="Basic residues" evidence="1">
    <location>
        <begin position="147"/>
        <end position="160"/>
    </location>
</feature>
<organism evidence="2 3">
    <name type="scientific">Amniculicola lignicola CBS 123094</name>
    <dbReference type="NCBI Taxonomy" id="1392246"/>
    <lineage>
        <taxon>Eukaryota</taxon>
        <taxon>Fungi</taxon>
        <taxon>Dikarya</taxon>
        <taxon>Ascomycota</taxon>
        <taxon>Pezizomycotina</taxon>
        <taxon>Dothideomycetes</taxon>
        <taxon>Pleosporomycetidae</taxon>
        <taxon>Pleosporales</taxon>
        <taxon>Amniculicolaceae</taxon>
        <taxon>Amniculicola</taxon>
    </lineage>
</organism>
<evidence type="ECO:0000313" key="3">
    <source>
        <dbReference type="Proteomes" id="UP000799779"/>
    </source>
</evidence>
<feature type="compositionally biased region" description="Acidic residues" evidence="1">
    <location>
        <begin position="178"/>
        <end position="190"/>
    </location>
</feature>
<accession>A0A6A5W056</accession>
<feature type="compositionally biased region" description="Basic residues" evidence="1">
    <location>
        <begin position="203"/>
        <end position="213"/>
    </location>
</feature>
<dbReference type="OrthoDB" id="5876637at2759"/>
<dbReference type="PANTHER" id="PTHR40644:SF1">
    <property type="entry name" value="UPF0653 PROTEIN C607.02C"/>
    <property type="match status" value="1"/>
</dbReference>
<proteinExistence type="predicted"/>
<dbReference type="AlphaFoldDB" id="A0A6A5W056"/>
<feature type="region of interest" description="Disordered" evidence="1">
    <location>
        <begin position="74"/>
        <end position="213"/>
    </location>
</feature>
<dbReference type="PANTHER" id="PTHR40644">
    <property type="entry name" value="UPF0653 PROTEIN C607.02C"/>
    <property type="match status" value="1"/>
</dbReference>
<gene>
    <name evidence="2" type="ORF">P154DRAFT_502073</name>
</gene>
<keyword evidence="3" id="KW-1185">Reference proteome</keyword>
<dbReference type="Proteomes" id="UP000799779">
    <property type="component" value="Unassembled WGS sequence"/>
</dbReference>
<name>A0A6A5W056_9PLEO</name>
<reference evidence="2" key="1">
    <citation type="journal article" date="2020" name="Stud. Mycol.">
        <title>101 Dothideomycetes genomes: a test case for predicting lifestyles and emergence of pathogens.</title>
        <authorList>
            <person name="Haridas S."/>
            <person name="Albert R."/>
            <person name="Binder M."/>
            <person name="Bloem J."/>
            <person name="Labutti K."/>
            <person name="Salamov A."/>
            <person name="Andreopoulos B."/>
            <person name="Baker S."/>
            <person name="Barry K."/>
            <person name="Bills G."/>
            <person name="Bluhm B."/>
            <person name="Cannon C."/>
            <person name="Castanera R."/>
            <person name="Culley D."/>
            <person name="Daum C."/>
            <person name="Ezra D."/>
            <person name="Gonzalez J."/>
            <person name="Henrissat B."/>
            <person name="Kuo A."/>
            <person name="Liang C."/>
            <person name="Lipzen A."/>
            <person name="Lutzoni F."/>
            <person name="Magnuson J."/>
            <person name="Mondo S."/>
            <person name="Nolan M."/>
            <person name="Ohm R."/>
            <person name="Pangilinan J."/>
            <person name="Park H.-J."/>
            <person name="Ramirez L."/>
            <person name="Alfaro M."/>
            <person name="Sun H."/>
            <person name="Tritt A."/>
            <person name="Yoshinaga Y."/>
            <person name="Zwiers L.-H."/>
            <person name="Turgeon B."/>
            <person name="Goodwin S."/>
            <person name="Spatafora J."/>
            <person name="Crous P."/>
            <person name="Grigoriev I."/>
        </authorList>
    </citation>
    <scope>NUCLEOTIDE SEQUENCE</scope>
    <source>
        <strain evidence="2">CBS 123094</strain>
    </source>
</reference>
<feature type="compositionally biased region" description="Basic and acidic residues" evidence="1">
    <location>
        <begin position="161"/>
        <end position="177"/>
    </location>
</feature>
<evidence type="ECO:0000256" key="1">
    <source>
        <dbReference type="SAM" id="MobiDB-lite"/>
    </source>
</evidence>
<feature type="region of interest" description="Disordered" evidence="1">
    <location>
        <begin position="1"/>
        <end position="56"/>
    </location>
</feature>
<dbReference type="EMBL" id="ML977663">
    <property type="protein sequence ID" value="KAF1994358.1"/>
    <property type="molecule type" value="Genomic_DNA"/>
</dbReference>
<feature type="compositionally biased region" description="Basic and acidic residues" evidence="1">
    <location>
        <begin position="9"/>
        <end position="18"/>
    </location>
</feature>